<protein>
    <submittedName>
        <fullName evidence="6">MarR family transcriptional regulator</fullName>
    </submittedName>
</protein>
<dbReference type="PANTHER" id="PTHR42756">
    <property type="entry name" value="TRANSCRIPTIONAL REGULATOR, MARR"/>
    <property type="match status" value="1"/>
</dbReference>
<comment type="caution">
    <text evidence="6">The sequence shown here is derived from an EMBL/GenBank/DDBJ whole genome shotgun (WGS) entry which is preliminary data.</text>
</comment>
<dbReference type="RefSeq" id="WP_275681152.1">
    <property type="nucleotide sequence ID" value="NZ_JAJLJH010000001.1"/>
</dbReference>
<dbReference type="EMBL" id="JAJLJH010000001">
    <property type="protein sequence ID" value="MCK9685141.1"/>
    <property type="molecule type" value="Genomic_DNA"/>
</dbReference>
<dbReference type="GO" id="GO:0003700">
    <property type="term" value="F:DNA-binding transcription factor activity"/>
    <property type="evidence" value="ECO:0007669"/>
    <property type="project" value="InterPro"/>
</dbReference>
<dbReference type="Proteomes" id="UP001139353">
    <property type="component" value="Unassembled WGS sequence"/>
</dbReference>
<evidence type="ECO:0000256" key="3">
    <source>
        <dbReference type="ARBA" id="ARBA00023163"/>
    </source>
</evidence>
<feature type="region of interest" description="Disordered" evidence="4">
    <location>
        <begin position="1"/>
        <end position="21"/>
    </location>
</feature>
<dbReference type="Gene3D" id="1.10.10.10">
    <property type="entry name" value="Winged helix-like DNA-binding domain superfamily/Winged helix DNA-binding domain"/>
    <property type="match status" value="1"/>
</dbReference>
<dbReference type="SUPFAM" id="SSF46785">
    <property type="entry name" value="Winged helix' DNA-binding domain"/>
    <property type="match status" value="1"/>
</dbReference>
<dbReference type="InterPro" id="IPR000835">
    <property type="entry name" value="HTH_MarR-typ"/>
</dbReference>
<evidence type="ECO:0000259" key="5">
    <source>
        <dbReference type="PROSITE" id="PS50995"/>
    </source>
</evidence>
<gene>
    <name evidence="6" type="ORF">LPC04_05385</name>
</gene>
<evidence type="ECO:0000256" key="1">
    <source>
        <dbReference type="ARBA" id="ARBA00023015"/>
    </source>
</evidence>
<reference evidence="6" key="1">
    <citation type="submission" date="2021-11" db="EMBL/GenBank/DDBJ databases">
        <title>BS-T2-15 a new species belonging to the Comamonadaceae family isolated from the soil of a French oak forest.</title>
        <authorList>
            <person name="Mieszkin S."/>
            <person name="Alain K."/>
        </authorList>
    </citation>
    <scope>NUCLEOTIDE SEQUENCE</scope>
    <source>
        <strain evidence="6">BS-T2-15</strain>
    </source>
</reference>
<dbReference type="AlphaFoldDB" id="A0A9X2BZA5"/>
<dbReference type="PANTHER" id="PTHR42756:SF1">
    <property type="entry name" value="TRANSCRIPTIONAL REPRESSOR OF EMRAB OPERON"/>
    <property type="match status" value="1"/>
</dbReference>
<organism evidence="6 7">
    <name type="scientific">Scleromatobacter humisilvae</name>
    <dbReference type="NCBI Taxonomy" id="2897159"/>
    <lineage>
        <taxon>Bacteria</taxon>
        <taxon>Pseudomonadati</taxon>
        <taxon>Pseudomonadota</taxon>
        <taxon>Betaproteobacteria</taxon>
        <taxon>Burkholderiales</taxon>
        <taxon>Sphaerotilaceae</taxon>
        <taxon>Scleromatobacter</taxon>
    </lineage>
</organism>
<evidence type="ECO:0000313" key="6">
    <source>
        <dbReference type="EMBL" id="MCK9685141.1"/>
    </source>
</evidence>
<evidence type="ECO:0000256" key="4">
    <source>
        <dbReference type="SAM" id="MobiDB-lite"/>
    </source>
</evidence>
<keyword evidence="3" id="KW-0804">Transcription</keyword>
<keyword evidence="7" id="KW-1185">Reference proteome</keyword>
<dbReference type="PRINTS" id="PR00598">
    <property type="entry name" value="HTHMARR"/>
</dbReference>
<dbReference type="InterPro" id="IPR036388">
    <property type="entry name" value="WH-like_DNA-bd_sf"/>
</dbReference>
<keyword evidence="1" id="KW-0805">Transcription regulation</keyword>
<feature type="domain" description="HTH marR-type" evidence="5">
    <location>
        <begin position="30"/>
        <end position="165"/>
    </location>
</feature>
<dbReference type="SMART" id="SM00347">
    <property type="entry name" value="HTH_MARR"/>
    <property type="match status" value="1"/>
</dbReference>
<dbReference type="GO" id="GO:0003677">
    <property type="term" value="F:DNA binding"/>
    <property type="evidence" value="ECO:0007669"/>
    <property type="project" value="UniProtKB-KW"/>
</dbReference>
<sequence>MNNQERNRSAQSMAAAERAHSRAGAGGVGDIAIYILMRTCNVMMHERLGNLLEPHDLTPLPYMTMMALYSRAENLANPSELSDATGETRGNMTRICDDLVDKGWMKRVPNAEDRRRVDLSLTDSGMSLLNTIAPQLRQNADEFYKRTFTKTEKATLQQLLTQFSEALANEL</sequence>
<proteinExistence type="predicted"/>
<evidence type="ECO:0000256" key="2">
    <source>
        <dbReference type="ARBA" id="ARBA00023125"/>
    </source>
</evidence>
<dbReference type="Pfam" id="PF12802">
    <property type="entry name" value="MarR_2"/>
    <property type="match status" value="1"/>
</dbReference>
<name>A0A9X2BZA5_9BURK</name>
<dbReference type="PROSITE" id="PS50995">
    <property type="entry name" value="HTH_MARR_2"/>
    <property type="match status" value="1"/>
</dbReference>
<accession>A0A9X2BZA5</accession>
<keyword evidence="2" id="KW-0238">DNA-binding</keyword>
<dbReference type="InterPro" id="IPR036390">
    <property type="entry name" value="WH_DNA-bd_sf"/>
</dbReference>
<evidence type="ECO:0000313" key="7">
    <source>
        <dbReference type="Proteomes" id="UP001139353"/>
    </source>
</evidence>